<dbReference type="KEGG" id="tum:CBW65_08995"/>
<gene>
    <name evidence="2" type="ORF">CBW65_08995</name>
</gene>
<keyword evidence="1" id="KW-1133">Transmembrane helix</keyword>
<evidence type="ECO:0008006" key="4">
    <source>
        <dbReference type="Google" id="ProtNLM"/>
    </source>
</evidence>
<protein>
    <recommendedName>
        <fullName evidence="4">DUF4230 domain-containing protein</fullName>
    </recommendedName>
</protein>
<evidence type="ECO:0000313" key="3">
    <source>
        <dbReference type="Proteomes" id="UP000195437"/>
    </source>
</evidence>
<dbReference type="Proteomes" id="UP000195437">
    <property type="component" value="Chromosome"/>
</dbReference>
<dbReference type="Pfam" id="PF14014">
    <property type="entry name" value="DUF4230"/>
    <property type="match status" value="1"/>
</dbReference>
<name>A0A1Y0IPA7_9BACL</name>
<dbReference type="EMBL" id="CP021434">
    <property type="protein sequence ID" value="ARU61154.1"/>
    <property type="molecule type" value="Genomic_DNA"/>
</dbReference>
<dbReference type="RefSeq" id="WP_087456536.1">
    <property type="nucleotide sequence ID" value="NZ_CP021434.1"/>
</dbReference>
<evidence type="ECO:0000256" key="1">
    <source>
        <dbReference type="SAM" id="Phobius"/>
    </source>
</evidence>
<keyword evidence="1" id="KW-0472">Membrane</keyword>
<dbReference type="InterPro" id="IPR025324">
    <property type="entry name" value="DUF4230"/>
</dbReference>
<dbReference type="AlphaFoldDB" id="A0A1Y0IPA7"/>
<dbReference type="OrthoDB" id="152992at2"/>
<accession>A0A1Y0IPA7</accession>
<keyword evidence="1" id="KW-0812">Transmembrane</keyword>
<keyword evidence="3" id="KW-1185">Reference proteome</keyword>
<feature type="transmembrane region" description="Helical" evidence="1">
    <location>
        <begin position="60"/>
        <end position="80"/>
    </location>
</feature>
<evidence type="ECO:0000313" key="2">
    <source>
        <dbReference type="EMBL" id="ARU61154.1"/>
    </source>
</evidence>
<organism evidence="2 3">
    <name type="scientific">Tumebacillus avium</name>
    <dbReference type="NCBI Taxonomy" id="1903704"/>
    <lineage>
        <taxon>Bacteria</taxon>
        <taxon>Bacillati</taxon>
        <taxon>Bacillota</taxon>
        <taxon>Bacilli</taxon>
        <taxon>Bacillales</taxon>
        <taxon>Alicyclobacillaceae</taxon>
        <taxon>Tumebacillus</taxon>
    </lineage>
</organism>
<proteinExistence type="predicted"/>
<reference evidence="3" key="1">
    <citation type="submission" date="2017-05" db="EMBL/GenBank/DDBJ databases">
        <authorList>
            <person name="Sung H."/>
        </authorList>
    </citation>
    <scope>NUCLEOTIDE SEQUENCE [LARGE SCALE GENOMIC DNA]</scope>
    <source>
        <strain evidence="3">AR23208</strain>
    </source>
</reference>
<sequence>MTDSKKPSIAELEEVVRQLKQAQEETSAAITADSLQLLPDRTAAKPLSVNLQGLFGKKRLLLVLLFTALVAGFSGAWYFLNVQEKPNAAVFVTGVRELSALATAEAYVMTTLEGADNKIFGIEIPVDLPGTKRSYLFVVPAKMLAGVEVGQLQEDDVRIDHDQKTIGITLPHAVFLEESIQMDQIKVFTEEGLFRSSTDLQEGLKLMSQDMVLAKLRSEAGATGVLQTAERNAEKALQELYGKLGYTLTVNYQ</sequence>